<keyword evidence="10 11" id="KW-0030">Aminoacyl-tRNA synthetase</keyword>
<feature type="domain" description="Alanyl-transfer RNA synthetases family profile" evidence="12">
    <location>
        <begin position="1"/>
        <end position="695"/>
    </location>
</feature>
<dbReference type="Gene3D" id="3.30.980.10">
    <property type="entry name" value="Threonyl-trna Synthetase, Chain A, domain 2"/>
    <property type="match status" value="1"/>
</dbReference>
<dbReference type="Pfam" id="PF02272">
    <property type="entry name" value="DHHA1"/>
    <property type="match status" value="1"/>
</dbReference>
<dbReference type="InterPro" id="IPR009000">
    <property type="entry name" value="Transl_B-barrel_sf"/>
</dbReference>
<evidence type="ECO:0000256" key="1">
    <source>
        <dbReference type="ARBA" id="ARBA00008226"/>
    </source>
</evidence>
<keyword evidence="6 11" id="KW-0862">Zinc</keyword>
<dbReference type="InterPro" id="IPR018164">
    <property type="entry name" value="Ala-tRNA-synth_IIc_N"/>
</dbReference>
<dbReference type="SUPFAM" id="SSF50447">
    <property type="entry name" value="Translation proteins"/>
    <property type="match status" value="1"/>
</dbReference>
<evidence type="ECO:0000256" key="11">
    <source>
        <dbReference type="HAMAP-Rule" id="MF_00036"/>
    </source>
</evidence>
<dbReference type="GO" id="GO:0005524">
    <property type="term" value="F:ATP binding"/>
    <property type="evidence" value="ECO:0007669"/>
    <property type="project" value="UniProtKB-UniRule"/>
</dbReference>
<dbReference type="Pfam" id="PF07973">
    <property type="entry name" value="tRNA_SAD"/>
    <property type="match status" value="1"/>
</dbReference>
<evidence type="ECO:0000256" key="3">
    <source>
        <dbReference type="ARBA" id="ARBA00022598"/>
    </source>
</evidence>
<dbReference type="EMBL" id="CP043316">
    <property type="protein sequence ID" value="QEK38603.1"/>
    <property type="molecule type" value="Genomic_DNA"/>
</dbReference>
<evidence type="ECO:0000256" key="2">
    <source>
        <dbReference type="ARBA" id="ARBA00022555"/>
    </source>
</evidence>
<evidence type="ECO:0000256" key="7">
    <source>
        <dbReference type="ARBA" id="ARBA00022840"/>
    </source>
</evidence>
<feature type="binding site" evidence="11">
    <location>
        <position position="656"/>
    </location>
    <ligand>
        <name>Zn(2+)</name>
        <dbReference type="ChEBI" id="CHEBI:29105"/>
    </ligand>
</feature>
<dbReference type="GO" id="GO:0008270">
    <property type="term" value="F:zinc ion binding"/>
    <property type="evidence" value="ECO:0007669"/>
    <property type="project" value="UniProtKB-UniRule"/>
</dbReference>
<dbReference type="InterPro" id="IPR018163">
    <property type="entry name" value="Thr/Ala-tRNA-synth_IIc_edit"/>
</dbReference>
<dbReference type="KEGG" id="cpri:FZC34_01615"/>
<dbReference type="SUPFAM" id="SSF55681">
    <property type="entry name" value="Class II aaRS and biotin synthetases"/>
    <property type="match status" value="1"/>
</dbReference>
<feature type="binding site" evidence="11">
    <location>
        <position position="555"/>
    </location>
    <ligand>
        <name>Zn(2+)</name>
        <dbReference type="ChEBI" id="CHEBI:29105"/>
    </ligand>
</feature>
<comment type="subcellular location">
    <subcellularLocation>
        <location evidence="11">Cytoplasm</location>
    </subcellularLocation>
</comment>
<keyword evidence="9 11" id="KW-0648">Protein biosynthesis</keyword>
<evidence type="ECO:0000256" key="10">
    <source>
        <dbReference type="ARBA" id="ARBA00023146"/>
    </source>
</evidence>
<evidence type="ECO:0000256" key="4">
    <source>
        <dbReference type="ARBA" id="ARBA00022723"/>
    </source>
</evidence>
<proteinExistence type="inferred from homology"/>
<evidence type="ECO:0000256" key="6">
    <source>
        <dbReference type="ARBA" id="ARBA00022833"/>
    </source>
</evidence>
<dbReference type="Gene3D" id="3.30.930.10">
    <property type="entry name" value="Bira Bifunctional Protein, Domain 2"/>
    <property type="match status" value="1"/>
</dbReference>
<dbReference type="InterPro" id="IPR018165">
    <property type="entry name" value="Ala-tRNA-synth_IIc_core"/>
</dbReference>
<dbReference type="InterPro" id="IPR023033">
    <property type="entry name" value="Ala_tRNA_ligase_euk/bac"/>
</dbReference>
<dbReference type="PANTHER" id="PTHR11777">
    <property type="entry name" value="ALANYL-TRNA SYNTHETASE"/>
    <property type="match status" value="1"/>
</dbReference>
<dbReference type="PRINTS" id="PR00980">
    <property type="entry name" value="TRNASYNTHALA"/>
</dbReference>
<evidence type="ECO:0000256" key="5">
    <source>
        <dbReference type="ARBA" id="ARBA00022741"/>
    </source>
</evidence>
<feature type="binding site" evidence="11">
    <location>
        <position position="551"/>
    </location>
    <ligand>
        <name>Zn(2+)</name>
        <dbReference type="ChEBI" id="CHEBI:29105"/>
    </ligand>
</feature>
<comment type="cofactor">
    <cofactor evidence="11">
        <name>Zn(2+)</name>
        <dbReference type="ChEBI" id="CHEBI:29105"/>
    </cofactor>
    <text evidence="11">Binds 1 zinc ion per subunit.</text>
</comment>
<dbReference type="Gene3D" id="3.10.310.40">
    <property type="match status" value="1"/>
</dbReference>
<dbReference type="HAMAP" id="MF_00036_B">
    <property type="entry name" value="Ala_tRNA_synth_B"/>
    <property type="match status" value="1"/>
</dbReference>
<dbReference type="InterPro" id="IPR050058">
    <property type="entry name" value="Ala-tRNA_ligase"/>
</dbReference>
<dbReference type="GO" id="GO:0004813">
    <property type="term" value="F:alanine-tRNA ligase activity"/>
    <property type="evidence" value="ECO:0007669"/>
    <property type="project" value="UniProtKB-UniRule"/>
</dbReference>
<dbReference type="Pfam" id="PF01411">
    <property type="entry name" value="tRNA-synt_2c"/>
    <property type="match status" value="2"/>
</dbReference>
<dbReference type="InterPro" id="IPR018162">
    <property type="entry name" value="Ala-tRNA-ligase_IIc_anticod-bd"/>
</dbReference>
<dbReference type="InterPro" id="IPR003156">
    <property type="entry name" value="DHHA1_dom"/>
</dbReference>
<keyword evidence="2 11" id="KW-0820">tRNA-binding</keyword>
<dbReference type="SMART" id="SM00863">
    <property type="entry name" value="tRNA_SAD"/>
    <property type="match status" value="1"/>
</dbReference>
<comment type="domain">
    <text evidence="11">Consists of three domains; the N-terminal catalytic domain, the editing domain and the C-terminal C-Ala domain. The editing domain removes incorrectly charged amino acids, while the C-Ala domain, along with tRNA(Ala), serves as a bridge to cooperatively bring together the editing and aminoacylation centers thus stimulating deacylation of misacylated tRNAs.</text>
</comment>
<dbReference type="AlphaFoldDB" id="A0A5C0UGB3"/>
<comment type="similarity">
    <text evidence="1 11">Belongs to the class-II aminoacyl-tRNA synthetase family.</text>
</comment>
<dbReference type="Proteomes" id="UP000325004">
    <property type="component" value="Chromosome"/>
</dbReference>
<dbReference type="FunFam" id="3.30.980.10:FF:000004">
    <property type="entry name" value="Alanine--tRNA ligase, cytoplasmic"/>
    <property type="match status" value="1"/>
</dbReference>
<accession>A0A5C0UGB3</accession>
<sequence>MHIKQKFLNYFENKNHKIIPSFSLIPLNDPSLLLINAGMAPMKKFFLGQATPPNSRVANCQKCIRAGGKHNDLDDVGYTKRHHTFFEMLGNFSFGDYAHEEAINMAWDFLTNILNLSPDKLYITVHPDDTKSREIWKKIPNLIHKHIVDENENEWSAGEEGPCGVCTEIFYDHGDHIPGNIIEGDRFVEIWNIVFMTHTVLNGIKIELEKPCVDAGMGLERVEALYHGTNDNYEAPFFAKMIDIISVNDSNNTNNRVIADHSRSITFMIDDGIIPEPEGAGYILRKIIRRAVRRSLNNNSVELCIDYIIKNMSDDYPSLLQNRNKILNVFKQEKEQFLHVYYSGIEKLNEYISQNNMVNNIDSDTNNVNTIDVNNENGKKNDESSSNEHKVFELYDTYGFPYDISFEILREKNIQYDFNKFEQMLNTQKTISKLKKYTIENTNTCTPFVGYEHEEIECNILEYREYESKEQGNDKFELILLDQTPFYVESGGQKHDIGQIITSDGVFEVYDMQKDKNEIWHIGKCIAGKIKQGKATAKIDSKRRKGLKQHHTATHILLAILRQRFGDSVLQKGSSVKEDGLRLDFSMNNLINQSDLKKIAYEANQIIQNNFQISTKIMNYESAIKSGALITEKNYPNEVRVLTIDNVSTELCCGTHVSATGEIGLLIIKSHKSISAGVKRIEAICGMSAVDKIFEEKHTDKNNNKLNIQANLIKRETINQRNIKIIIEQYSNASSKYLLDRSDEYISQYDIVILANDQKAFLVKMSDNAIDKVGKATEIMQKLGGKGGGRKNMAQGNINKFNIETITKQVMEIL</sequence>
<evidence type="ECO:0000259" key="12">
    <source>
        <dbReference type="PROSITE" id="PS50860"/>
    </source>
</evidence>
<keyword evidence="11" id="KW-0963">Cytoplasm</keyword>
<dbReference type="InterPro" id="IPR002318">
    <property type="entry name" value="Ala-tRNA-lgiase_IIc"/>
</dbReference>
<reference evidence="13 14" key="1">
    <citation type="submission" date="2019-08" db="EMBL/GenBank/DDBJ databases">
        <title>Highly reduced genomes of protist endosymbionts show evolutionary convergence.</title>
        <authorList>
            <person name="George E."/>
            <person name="Husnik F."/>
            <person name="Tashyreva D."/>
            <person name="Prokopchuk G."/>
            <person name="Horak A."/>
            <person name="Kwong W.K."/>
            <person name="Lukes J."/>
            <person name="Keeling P.J."/>
        </authorList>
    </citation>
    <scope>NUCLEOTIDE SEQUENCE [LARGE SCALE GENOMIC DNA]</scope>
    <source>
        <strain evidence="13">1604LC</strain>
    </source>
</reference>
<dbReference type="SUPFAM" id="SSF55186">
    <property type="entry name" value="ThrRS/AlaRS common domain"/>
    <property type="match status" value="1"/>
</dbReference>
<protein>
    <recommendedName>
        <fullName evidence="11">Alanine--tRNA ligase</fullName>
        <ecNumber evidence="11">6.1.1.7</ecNumber>
    </recommendedName>
    <alternativeName>
        <fullName evidence="11">Alanyl-tRNA synthetase</fullName>
        <shortName evidence="11">AlaRS</shortName>
    </alternativeName>
</protein>
<dbReference type="GO" id="GO:0000049">
    <property type="term" value="F:tRNA binding"/>
    <property type="evidence" value="ECO:0007669"/>
    <property type="project" value="UniProtKB-KW"/>
</dbReference>
<organism evidence="13 14">
    <name type="scientific">Candidatus Cytomitobacter primus</name>
    <dbReference type="NCBI Taxonomy" id="2066024"/>
    <lineage>
        <taxon>Bacteria</taxon>
        <taxon>Pseudomonadati</taxon>
        <taxon>Pseudomonadota</taxon>
        <taxon>Alphaproteobacteria</taxon>
        <taxon>Holosporales</taxon>
        <taxon>Holosporaceae</taxon>
        <taxon>Candidatus Cytomitobacter</taxon>
    </lineage>
</organism>
<comment type="catalytic activity">
    <reaction evidence="11">
        <text>tRNA(Ala) + L-alanine + ATP = L-alanyl-tRNA(Ala) + AMP + diphosphate</text>
        <dbReference type="Rhea" id="RHEA:12540"/>
        <dbReference type="Rhea" id="RHEA-COMP:9657"/>
        <dbReference type="Rhea" id="RHEA-COMP:9923"/>
        <dbReference type="ChEBI" id="CHEBI:30616"/>
        <dbReference type="ChEBI" id="CHEBI:33019"/>
        <dbReference type="ChEBI" id="CHEBI:57972"/>
        <dbReference type="ChEBI" id="CHEBI:78442"/>
        <dbReference type="ChEBI" id="CHEBI:78497"/>
        <dbReference type="ChEBI" id="CHEBI:456215"/>
        <dbReference type="EC" id="6.1.1.7"/>
    </reaction>
</comment>
<evidence type="ECO:0000256" key="8">
    <source>
        <dbReference type="ARBA" id="ARBA00022884"/>
    </source>
</evidence>
<dbReference type="SUPFAM" id="SSF101353">
    <property type="entry name" value="Putative anticodon-binding domain of alanyl-tRNA synthetase (AlaRS)"/>
    <property type="match status" value="1"/>
</dbReference>
<keyword evidence="7 11" id="KW-0067">ATP-binding</keyword>
<dbReference type="PROSITE" id="PS50860">
    <property type="entry name" value="AA_TRNA_LIGASE_II_ALA"/>
    <property type="match status" value="1"/>
</dbReference>
<dbReference type="GO" id="GO:0005829">
    <property type="term" value="C:cytosol"/>
    <property type="evidence" value="ECO:0007669"/>
    <property type="project" value="TreeGrafter"/>
</dbReference>
<evidence type="ECO:0000313" key="14">
    <source>
        <dbReference type="Proteomes" id="UP000325004"/>
    </source>
</evidence>
<dbReference type="InterPro" id="IPR045864">
    <property type="entry name" value="aa-tRNA-synth_II/BPL/LPL"/>
</dbReference>
<dbReference type="GO" id="GO:0006419">
    <property type="term" value="P:alanyl-tRNA aminoacylation"/>
    <property type="evidence" value="ECO:0007669"/>
    <property type="project" value="UniProtKB-UniRule"/>
</dbReference>
<keyword evidence="5 11" id="KW-0547">Nucleotide-binding</keyword>
<keyword evidence="3 11" id="KW-0436">Ligase</keyword>
<dbReference type="CDD" id="cd00673">
    <property type="entry name" value="AlaRS_core"/>
    <property type="match status" value="1"/>
</dbReference>
<dbReference type="OrthoDB" id="9803884at2"/>
<keyword evidence="8 11" id="KW-0694">RNA-binding</keyword>
<comment type="function">
    <text evidence="11">Catalyzes the attachment of alanine to tRNA(Ala) in a two-step reaction: alanine is first activated by ATP to form Ala-AMP and then transferred to the acceptor end of tRNA(Ala). Also edits incorrectly charged Ser-tRNA(Ala) and Gly-tRNA(Ala) via its editing domain.</text>
</comment>
<dbReference type="EC" id="6.1.1.7" evidence="11"/>
<dbReference type="Gene3D" id="2.40.30.130">
    <property type="match status" value="1"/>
</dbReference>
<feature type="binding site" evidence="11">
    <location>
        <position position="652"/>
    </location>
    <ligand>
        <name>Zn(2+)</name>
        <dbReference type="ChEBI" id="CHEBI:29105"/>
    </ligand>
</feature>
<keyword evidence="14" id="KW-1185">Reference proteome</keyword>
<dbReference type="InterPro" id="IPR012947">
    <property type="entry name" value="tRNA_SAD"/>
</dbReference>
<name>A0A5C0UGB3_9PROT</name>
<dbReference type="NCBIfam" id="TIGR00344">
    <property type="entry name" value="alaS"/>
    <property type="match status" value="1"/>
</dbReference>
<evidence type="ECO:0000313" key="13">
    <source>
        <dbReference type="EMBL" id="QEK38603.1"/>
    </source>
</evidence>
<evidence type="ECO:0000256" key="9">
    <source>
        <dbReference type="ARBA" id="ARBA00022917"/>
    </source>
</evidence>
<dbReference type="GO" id="GO:0002161">
    <property type="term" value="F:aminoacyl-tRNA deacylase activity"/>
    <property type="evidence" value="ECO:0007669"/>
    <property type="project" value="TreeGrafter"/>
</dbReference>
<dbReference type="RefSeq" id="WP_148971724.1">
    <property type="nucleotide sequence ID" value="NZ_CP043316.1"/>
</dbReference>
<gene>
    <name evidence="11 13" type="primary">alaS</name>
    <name evidence="13" type="ORF">FZC34_01615</name>
</gene>
<keyword evidence="4 11" id="KW-0479">Metal-binding</keyword>
<dbReference type="PANTHER" id="PTHR11777:SF9">
    <property type="entry name" value="ALANINE--TRNA LIGASE, CYTOPLASMIC"/>
    <property type="match status" value="1"/>
</dbReference>